<organism evidence="1 2">
    <name type="scientific">Tessaracoccus oleiagri</name>
    <dbReference type="NCBI Taxonomy" id="686624"/>
    <lineage>
        <taxon>Bacteria</taxon>
        <taxon>Bacillati</taxon>
        <taxon>Actinomycetota</taxon>
        <taxon>Actinomycetes</taxon>
        <taxon>Propionibacteriales</taxon>
        <taxon>Propionibacteriaceae</taxon>
        <taxon>Tessaracoccus</taxon>
    </lineage>
</organism>
<dbReference type="AlphaFoldDB" id="A0A1G9M0N6"/>
<reference evidence="1 2" key="1">
    <citation type="submission" date="2016-10" db="EMBL/GenBank/DDBJ databases">
        <authorList>
            <person name="de Groot N.N."/>
        </authorList>
    </citation>
    <scope>NUCLEOTIDE SEQUENCE [LARGE SCALE GENOMIC DNA]</scope>
    <source>
        <strain evidence="1 2">CGMCC 1.9159</strain>
    </source>
</reference>
<gene>
    <name evidence="1" type="ORF">SAMN04488242_2442</name>
</gene>
<protein>
    <submittedName>
        <fullName evidence="1">Uncharacterized protein</fullName>
    </submittedName>
</protein>
<name>A0A1G9M0N6_9ACTN</name>
<keyword evidence="2" id="KW-1185">Reference proteome</keyword>
<evidence type="ECO:0000313" key="1">
    <source>
        <dbReference type="EMBL" id="SDL67703.1"/>
    </source>
</evidence>
<dbReference type="RefSeq" id="WP_176761766.1">
    <property type="nucleotide sequence ID" value="NZ_FNGP01000004.1"/>
</dbReference>
<dbReference type="STRING" id="686624.SAMN04488242_2442"/>
<sequence>MVSWIKRVLLVLVAAFVVFYLFTRPEAAAEAVKTFFGAFEALGRFFTSLAS</sequence>
<dbReference type="EMBL" id="FNGP01000004">
    <property type="protein sequence ID" value="SDL67703.1"/>
    <property type="molecule type" value="Genomic_DNA"/>
</dbReference>
<accession>A0A1G9M0N6</accession>
<proteinExistence type="predicted"/>
<dbReference type="Proteomes" id="UP000199475">
    <property type="component" value="Unassembled WGS sequence"/>
</dbReference>
<evidence type="ECO:0000313" key="2">
    <source>
        <dbReference type="Proteomes" id="UP000199475"/>
    </source>
</evidence>